<name>A0A1I7SPK6_BURXY</name>
<dbReference type="WBParaSite" id="BXY_1499800.1">
    <property type="protein sequence ID" value="BXY_1499800.1"/>
    <property type="gene ID" value="BXY_1499800"/>
</dbReference>
<reference evidence="2" key="1">
    <citation type="submission" date="2016-11" db="UniProtKB">
        <authorList>
            <consortium name="WormBaseParasite"/>
        </authorList>
    </citation>
    <scope>IDENTIFICATION</scope>
</reference>
<proteinExistence type="predicted"/>
<dbReference type="AlphaFoldDB" id="A0A1I7SPK6"/>
<organism evidence="1 2">
    <name type="scientific">Bursaphelenchus xylophilus</name>
    <name type="common">Pinewood nematode worm</name>
    <name type="synonym">Aphelenchoides xylophilus</name>
    <dbReference type="NCBI Taxonomy" id="6326"/>
    <lineage>
        <taxon>Eukaryota</taxon>
        <taxon>Metazoa</taxon>
        <taxon>Ecdysozoa</taxon>
        <taxon>Nematoda</taxon>
        <taxon>Chromadorea</taxon>
        <taxon>Rhabditida</taxon>
        <taxon>Tylenchina</taxon>
        <taxon>Tylenchomorpha</taxon>
        <taxon>Aphelenchoidea</taxon>
        <taxon>Aphelenchoididae</taxon>
        <taxon>Bursaphelenchus</taxon>
    </lineage>
</organism>
<sequence>TEENRECRNQRLCFVYGASAEWDSAKNQLNQISAEISKIWQKKNCYQFKAGSMEFGLKTRAKGGDETSEFRQLTYNDQLVVVGKCVDSFMNAIYEFLDQKTVHIPTAEGLDVICLMMEDCKYISGIVDLAQEVGIYSLGGEK</sequence>
<evidence type="ECO:0000313" key="1">
    <source>
        <dbReference type="Proteomes" id="UP000095284"/>
    </source>
</evidence>
<protein>
    <submittedName>
        <fullName evidence="2">MIF4G domain-containing protein</fullName>
    </submittedName>
</protein>
<evidence type="ECO:0000313" key="2">
    <source>
        <dbReference type="WBParaSite" id="BXY_1499800.1"/>
    </source>
</evidence>
<accession>A0A1I7SPK6</accession>
<dbReference type="Proteomes" id="UP000095284">
    <property type="component" value="Unplaced"/>
</dbReference>